<evidence type="ECO:0000256" key="14">
    <source>
        <dbReference type="SAM" id="MobiDB-lite"/>
    </source>
</evidence>
<evidence type="ECO:0000256" key="10">
    <source>
        <dbReference type="ARBA" id="ARBA00023034"/>
    </source>
</evidence>
<keyword evidence="6 15" id="KW-0812">Transmembrane</keyword>
<evidence type="ECO:0000313" key="18">
    <source>
        <dbReference type="Proteomes" id="UP001172457"/>
    </source>
</evidence>
<dbReference type="GO" id="GO:0048040">
    <property type="term" value="F:UDP-glucuronate decarboxylase activity"/>
    <property type="evidence" value="ECO:0007669"/>
    <property type="project" value="UniProtKB-EC"/>
</dbReference>
<gene>
    <name evidence="17" type="ORF">OSB04_020226</name>
</gene>
<comment type="similarity">
    <text evidence="4">Belongs to the NAD(P)-dependent epimerase/dehydratase family. UDP-glucuronic acid decarboxylase subfamily.</text>
</comment>
<name>A0AA38SZF0_9ASTR</name>
<dbReference type="SUPFAM" id="SSF51735">
    <property type="entry name" value="NAD(P)-binding Rossmann-fold domains"/>
    <property type="match status" value="1"/>
</dbReference>
<dbReference type="EMBL" id="JARYMX010000005">
    <property type="protein sequence ID" value="KAJ9547683.1"/>
    <property type="molecule type" value="Genomic_DNA"/>
</dbReference>
<evidence type="ECO:0000256" key="5">
    <source>
        <dbReference type="ARBA" id="ARBA00012290"/>
    </source>
</evidence>
<evidence type="ECO:0000256" key="9">
    <source>
        <dbReference type="ARBA" id="ARBA00023027"/>
    </source>
</evidence>
<evidence type="ECO:0000256" key="2">
    <source>
        <dbReference type="ARBA" id="ARBA00004447"/>
    </source>
</evidence>
<feature type="region of interest" description="Disordered" evidence="14">
    <location>
        <begin position="1"/>
        <end position="25"/>
    </location>
</feature>
<dbReference type="PANTHER" id="PTHR43078">
    <property type="entry name" value="UDP-GLUCURONIC ACID DECARBOXYLASE-RELATED"/>
    <property type="match status" value="1"/>
</dbReference>
<dbReference type="Proteomes" id="UP001172457">
    <property type="component" value="Chromosome 5"/>
</dbReference>
<sequence>MGSELTYRGHDEGPSMADSYSPKPPHKPWPAVVTRFLRYILNEQRLLFVLVGIAIATVVFSLSPSTAVTSVASSGALTNPYSVSNSIDLMNSRRSVAYRTGFDSVNFGGKVPLGLKRKGLRIVVTGGAGFVGSHLVDRLIARGDSVIVVDNFFTGNKDNVMHHFGNPRFELIRHDVVEPLLLEVDQIYHLACPASPVHYKHNPVKTIMTNVVGTLNMLGLAKRVGARFLLTSTSEVYGDPLQHPQVETYWGNVNPIGVRSCYDEGKRTAETLTMDYHRGAGVEVRIARIFNTYGPRMCIDDGRVVSNFVAQALRKEPLTVYGDGKQTRSFQFVSDLVEGLMRLMEGEHVGPFNLGNPGEFTMLELAQVVQETIDPNAKIEFRPNTEDDPHKRKPDITKAKELLGWKPKVPLRKGLPMMVSDFRQRIFGDQKNLGATTTTTSTTT</sequence>
<feature type="transmembrane region" description="Helical" evidence="15">
    <location>
        <begin position="45"/>
        <end position="63"/>
    </location>
</feature>
<dbReference type="CDD" id="cd05230">
    <property type="entry name" value="UGD_SDR_e"/>
    <property type="match status" value="1"/>
</dbReference>
<reference evidence="17" key="1">
    <citation type="submission" date="2023-03" db="EMBL/GenBank/DDBJ databases">
        <title>Chromosome-scale reference genome and RAD-based genetic map of yellow starthistle (Centaurea solstitialis) reveal putative structural variation and QTLs associated with invader traits.</title>
        <authorList>
            <person name="Reatini B."/>
            <person name="Cang F.A."/>
            <person name="Jiang Q."/>
            <person name="Mckibben M.T.W."/>
            <person name="Barker M.S."/>
            <person name="Rieseberg L.H."/>
            <person name="Dlugosch K.M."/>
        </authorList>
    </citation>
    <scope>NUCLEOTIDE SEQUENCE</scope>
    <source>
        <strain evidence="17">CAN-66</strain>
        <tissue evidence="17">Leaf</tissue>
    </source>
</reference>
<evidence type="ECO:0000256" key="11">
    <source>
        <dbReference type="ARBA" id="ARBA00023136"/>
    </source>
</evidence>
<evidence type="ECO:0000256" key="13">
    <source>
        <dbReference type="ARBA" id="ARBA00025005"/>
    </source>
</evidence>
<keyword evidence="12" id="KW-0456">Lyase</keyword>
<comment type="pathway">
    <text evidence="3">Nucleotide-sugar biosynthesis; UDP-alpha-D-xylose biosynthesis; UDP-alpha-D-xylose from UDP-alpha-D-glucuronate: step 1/1.</text>
</comment>
<dbReference type="EC" id="4.1.1.35" evidence="5"/>
<dbReference type="InterPro" id="IPR016040">
    <property type="entry name" value="NAD(P)-bd_dom"/>
</dbReference>
<evidence type="ECO:0000256" key="3">
    <source>
        <dbReference type="ARBA" id="ARBA00005100"/>
    </source>
</evidence>
<organism evidence="17 18">
    <name type="scientific">Centaurea solstitialis</name>
    <name type="common">yellow star-thistle</name>
    <dbReference type="NCBI Taxonomy" id="347529"/>
    <lineage>
        <taxon>Eukaryota</taxon>
        <taxon>Viridiplantae</taxon>
        <taxon>Streptophyta</taxon>
        <taxon>Embryophyta</taxon>
        <taxon>Tracheophyta</taxon>
        <taxon>Spermatophyta</taxon>
        <taxon>Magnoliopsida</taxon>
        <taxon>eudicotyledons</taxon>
        <taxon>Gunneridae</taxon>
        <taxon>Pentapetalae</taxon>
        <taxon>asterids</taxon>
        <taxon>campanulids</taxon>
        <taxon>Asterales</taxon>
        <taxon>Asteraceae</taxon>
        <taxon>Carduoideae</taxon>
        <taxon>Cardueae</taxon>
        <taxon>Centaureinae</taxon>
        <taxon>Centaurea</taxon>
    </lineage>
</organism>
<evidence type="ECO:0000259" key="16">
    <source>
        <dbReference type="Pfam" id="PF16363"/>
    </source>
</evidence>
<keyword evidence="10" id="KW-0333">Golgi apparatus</keyword>
<keyword evidence="7" id="KW-0210">Decarboxylase</keyword>
<proteinExistence type="inferred from homology"/>
<feature type="domain" description="NAD(P)-binding" evidence="16">
    <location>
        <begin position="124"/>
        <end position="418"/>
    </location>
</feature>
<evidence type="ECO:0000313" key="17">
    <source>
        <dbReference type="EMBL" id="KAJ9547683.1"/>
    </source>
</evidence>
<comment type="caution">
    <text evidence="17">The sequence shown here is derived from an EMBL/GenBank/DDBJ whole genome shotgun (WGS) entry which is preliminary data.</text>
</comment>
<dbReference type="FunFam" id="3.40.50.720:FF:000073">
    <property type="entry name" value="UDP-glucuronic acid decarboxylase 2"/>
    <property type="match status" value="1"/>
</dbReference>
<evidence type="ECO:0000256" key="12">
    <source>
        <dbReference type="ARBA" id="ARBA00023239"/>
    </source>
</evidence>
<keyword evidence="11 15" id="KW-0472">Membrane</keyword>
<evidence type="ECO:0000256" key="7">
    <source>
        <dbReference type="ARBA" id="ARBA00022793"/>
    </source>
</evidence>
<dbReference type="AlphaFoldDB" id="A0AA38SZF0"/>
<dbReference type="PANTHER" id="PTHR43078:SF52">
    <property type="entry name" value="UDP-GLUCURONATE DECARBOXYLASE"/>
    <property type="match status" value="1"/>
</dbReference>
<dbReference type="GO" id="GO:0032580">
    <property type="term" value="C:Golgi cisterna membrane"/>
    <property type="evidence" value="ECO:0007669"/>
    <property type="project" value="UniProtKB-SubCell"/>
</dbReference>
<comment type="cofactor">
    <cofactor evidence="1">
        <name>NAD(+)</name>
        <dbReference type="ChEBI" id="CHEBI:57540"/>
    </cofactor>
</comment>
<comment type="function">
    <text evidence="13">Catalyzes the NAD-dependent decarboxylation of UDP-glucuronic acid to UDP-xylose. Necessary for the biosynthesis of the core tetrasaccharide in glycosaminoglycan biosynthesis.</text>
</comment>
<dbReference type="GO" id="GO:0070403">
    <property type="term" value="F:NAD+ binding"/>
    <property type="evidence" value="ECO:0007669"/>
    <property type="project" value="InterPro"/>
</dbReference>
<keyword evidence="18" id="KW-1185">Reference proteome</keyword>
<evidence type="ECO:0000256" key="1">
    <source>
        <dbReference type="ARBA" id="ARBA00001911"/>
    </source>
</evidence>
<protein>
    <recommendedName>
        <fullName evidence="5">UDP-glucuronate decarboxylase</fullName>
        <ecNumber evidence="5">4.1.1.35</ecNumber>
    </recommendedName>
</protein>
<dbReference type="GO" id="GO:0042732">
    <property type="term" value="P:D-xylose metabolic process"/>
    <property type="evidence" value="ECO:0007669"/>
    <property type="project" value="InterPro"/>
</dbReference>
<keyword evidence="8 15" id="KW-1133">Transmembrane helix</keyword>
<comment type="subcellular location">
    <subcellularLocation>
        <location evidence="2">Golgi apparatus</location>
        <location evidence="2">Golgi stack membrane</location>
        <topology evidence="2">Single-pass type II membrane protein</topology>
    </subcellularLocation>
</comment>
<dbReference type="Gene3D" id="3.40.50.720">
    <property type="entry name" value="NAD(P)-binding Rossmann-like Domain"/>
    <property type="match status" value="2"/>
</dbReference>
<accession>A0AA38SZF0</accession>
<evidence type="ECO:0000256" key="4">
    <source>
        <dbReference type="ARBA" id="ARBA00007505"/>
    </source>
</evidence>
<dbReference type="Pfam" id="PF16363">
    <property type="entry name" value="GDP_Man_Dehyd"/>
    <property type="match status" value="1"/>
</dbReference>
<dbReference type="InterPro" id="IPR036291">
    <property type="entry name" value="NAD(P)-bd_dom_sf"/>
</dbReference>
<keyword evidence="9" id="KW-0520">NAD</keyword>
<evidence type="ECO:0000256" key="8">
    <source>
        <dbReference type="ARBA" id="ARBA00022989"/>
    </source>
</evidence>
<dbReference type="InterPro" id="IPR044516">
    <property type="entry name" value="UXS-like"/>
</dbReference>
<dbReference type="FunFam" id="3.40.50.720:FF:000044">
    <property type="entry name" value="UDP-glucuronic acid decarboxylase 1"/>
    <property type="match status" value="1"/>
</dbReference>
<evidence type="ECO:0000256" key="15">
    <source>
        <dbReference type="SAM" id="Phobius"/>
    </source>
</evidence>
<evidence type="ECO:0000256" key="6">
    <source>
        <dbReference type="ARBA" id="ARBA00022692"/>
    </source>
</evidence>